<feature type="transmembrane region" description="Helical" evidence="5">
    <location>
        <begin position="222"/>
        <end position="241"/>
    </location>
</feature>
<dbReference type="InterPro" id="IPR002781">
    <property type="entry name" value="TM_pro_TauE-like"/>
</dbReference>
<dbReference type="EMBL" id="CP017141">
    <property type="protein sequence ID" value="AOM79571.1"/>
    <property type="molecule type" value="Genomic_DNA"/>
</dbReference>
<dbReference type="Proteomes" id="UP000094313">
    <property type="component" value="Chromosome"/>
</dbReference>
<reference evidence="6 7" key="1">
    <citation type="submission" date="2016-08" db="EMBL/GenBank/DDBJ databases">
        <authorList>
            <person name="Seilhamer J.J."/>
        </authorList>
    </citation>
    <scope>NUCLEOTIDE SEQUENCE [LARGE SCALE GENOMIC DNA]</scope>
    <source>
        <strain evidence="6 7">DX4</strain>
    </source>
</reference>
<comment type="subcellular location">
    <subcellularLocation>
        <location evidence="5">Cell membrane</location>
        <topology evidence="5">Multi-pass membrane protein</topology>
    </subcellularLocation>
    <subcellularLocation>
        <location evidence="1">Membrane</location>
        <topology evidence="1">Multi-pass membrane protein</topology>
    </subcellularLocation>
</comment>
<evidence type="ECO:0000256" key="3">
    <source>
        <dbReference type="ARBA" id="ARBA00022989"/>
    </source>
</evidence>
<feature type="transmembrane region" description="Helical" evidence="5">
    <location>
        <begin position="126"/>
        <end position="148"/>
    </location>
</feature>
<name>A0A1D7QLM0_9SPHI</name>
<dbReference type="InterPro" id="IPR051598">
    <property type="entry name" value="TSUP/Inactive_protease-like"/>
</dbReference>
<dbReference type="KEGG" id="psty:BFS30_21870"/>
<dbReference type="AlphaFoldDB" id="A0A1D7QLM0"/>
<dbReference type="GO" id="GO:0005886">
    <property type="term" value="C:plasma membrane"/>
    <property type="evidence" value="ECO:0007669"/>
    <property type="project" value="UniProtKB-SubCell"/>
</dbReference>
<dbReference type="PANTHER" id="PTHR43701:SF5">
    <property type="entry name" value="MEMBRANE TRANSPORTER PROTEIN-RELATED"/>
    <property type="match status" value="1"/>
</dbReference>
<dbReference type="RefSeq" id="WP_069381233.1">
    <property type="nucleotide sequence ID" value="NZ_CP017141.1"/>
</dbReference>
<evidence type="ECO:0000256" key="5">
    <source>
        <dbReference type="RuleBase" id="RU363041"/>
    </source>
</evidence>
<feature type="transmembrane region" description="Helical" evidence="5">
    <location>
        <begin position="168"/>
        <end position="185"/>
    </location>
</feature>
<sequence>MELDISIAFALYLVGFLYASVGHGGASGYIAVLSLFSIPVSTYKPLILVLNILVAGMGFYHFWKAGYFRWKLCRLFLITSVPAAFIGSKYSLEGNIYHYLLGLALVLPIIKLLGIKPNESENPKPVKLLPALLIGSLIGGLSGMLNIGGGIFLSPVLILLGWANVKEAAAASALFIVLNSLSGLLGSSAALTIGPSAITWFIMAATGGITGAYFGSSHFQHLTVRYLLSAVLTIASVKLLFFM</sequence>
<feature type="transmembrane region" description="Helical" evidence="5">
    <location>
        <begin position="197"/>
        <end position="216"/>
    </location>
</feature>
<keyword evidence="3 5" id="KW-1133">Transmembrane helix</keyword>
<keyword evidence="5" id="KW-1003">Cell membrane</keyword>
<evidence type="ECO:0000313" key="6">
    <source>
        <dbReference type="EMBL" id="AOM79571.1"/>
    </source>
</evidence>
<feature type="transmembrane region" description="Helical" evidence="5">
    <location>
        <begin position="96"/>
        <end position="114"/>
    </location>
</feature>
<protein>
    <recommendedName>
        <fullName evidence="5">Probable membrane transporter protein</fullName>
    </recommendedName>
</protein>
<feature type="transmembrane region" description="Helical" evidence="5">
    <location>
        <begin position="42"/>
        <end position="60"/>
    </location>
</feature>
<organism evidence="6 7">
    <name type="scientific">Pedobacter steynii</name>
    <dbReference type="NCBI Taxonomy" id="430522"/>
    <lineage>
        <taxon>Bacteria</taxon>
        <taxon>Pseudomonadati</taxon>
        <taxon>Bacteroidota</taxon>
        <taxon>Sphingobacteriia</taxon>
        <taxon>Sphingobacteriales</taxon>
        <taxon>Sphingobacteriaceae</taxon>
        <taxon>Pedobacter</taxon>
    </lineage>
</organism>
<gene>
    <name evidence="6" type="ORF">BFS30_21870</name>
</gene>
<evidence type="ECO:0000313" key="7">
    <source>
        <dbReference type="Proteomes" id="UP000094313"/>
    </source>
</evidence>
<dbReference type="Pfam" id="PF01925">
    <property type="entry name" value="TauE"/>
    <property type="match status" value="1"/>
</dbReference>
<evidence type="ECO:0000256" key="2">
    <source>
        <dbReference type="ARBA" id="ARBA00022692"/>
    </source>
</evidence>
<comment type="similarity">
    <text evidence="5">Belongs to the 4-toluene sulfonate uptake permease (TSUP) (TC 2.A.102) family.</text>
</comment>
<proteinExistence type="inferred from homology"/>
<dbReference type="PANTHER" id="PTHR43701">
    <property type="entry name" value="MEMBRANE TRANSPORTER PROTEIN MJ0441-RELATED"/>
    <property type="match status" value="1"/>
</dbReference>
<keyword evidence="2 5" id="KW-0812">Transmembrane</keyword>
<keyword evidence="7" id="KW-1185">Reference proteome</keyword>
<dbReference type="OrthoDB" id="560496at2"/>
<feature type="transmembrane region" description="Helical" evidence="5">
    <location>
        <begin position="72"/>
        <end position="90"/>
    </location>
</feature>
<keyword evidence="4 5" id="KW-0472">Membrane</keyword>
<evidence type="ECO:0000256" key="4">
    <source>
        <dbReference type="ARBA" id="ARBA00023136"/>
    </source>
</evidence>
<feature type="transmembrane region" description="Helical" evidence="5">
    <location>
        <begin position="7"/>
        <end position="36"/>
    </location>
</feature>
<evidence type="ECO:0000256" key="1">
    <source>
        <dbReference type="ARBA" id="ARBA00004141"/>
    </source>
</evidence>
<accession>A0A1D7QLM0</accession>